<dbReference type="Pfam" id="PF00034">
    <property type="entry name" value="Cytochrom_C"/>
    <property type="match status" value="2"/>
</dbReference>
<keyword evidence="5" id="KW-0574">Periplasm</keyword>
<keyword evidence="2" id="KW-0813">Transport</keyword>
<dbReference type="InterPro" id="IPR024167">
    <property type="entry name" value="Cytochrome_c4-like"/>
</dbReference>
<keyword evidence="13" id="KW-1185">Reference proteome</keyword>
<evidence type="ECO:0000313" key="12">
    <source>
        <dbReference type="EMBL" id="MCL9684460.1"/>
    </source>
</evidence>
<evidence type="ECO:0000256" key="1">
    <source>
        <dbReference type="ARBA" id="ARBA00004418"/>
    </source>
</evidence>
<feature type="binding site" description="axial binding residue" evidence="9">
    <location>
        <position position="133"/>
    </location>
    <ligand>
        <name>heme c</name>
        <dbReference type="ChEBI" id="CHEBI:61717"/>
        <label>2</label>
    </ligand>
    <ligandPart>
        <name>Fe</name>
        <dbReference type="ChEBI" id="CHEBI:18248"/>
    </ligandPart>
</feature>
<evidence type="ECO:0000256" key="10">
    <source>
        <dbReference type="SAM" id="SignalP"/>
    </source>
</evidence>
<comment type="PTM">
    <text evidence="8">Binds 2 heme c groups covalently per subunit.</text>
</comment>
<keyword evidence="3 8" id="KW-0349">Heme</keyword>
<keyword evidence="6" id="KW-0249">Electron transport</keyword>
<comment type="caution">
    <text evidence="12">The sequence shown here is derived from an EMBL/GenBank/DDBJ whole genome shotgun (WGS) entry which is preliminary data.</text>
</comment>
<evidence type="ECO:0000259" key="11">
    <source>
        <dbReference type="PROSITE" id="PS51007"/>
    </source>
</evidence>
<dbReference type="GO" id="GO:0005506">
    <property type="term" value="F:iron ion binding"/>
    <property type="evidence" value="ECO:0007669"/>
    <property type="project" value="InterPro"/>
</dbReference>
<dbReference type="InterPro" id="IPR036909">
    <property type="entry name" value="Cyt_c-like_dom_sf"/>
</dbReference>
<feature type="binding site" description="axial binding residue" evidence="9">
    <location>
        <position position="176"/>
    </location>
    <ligand>
        <name>heme c</name>
        <dbReference type="ChEBI" id="CHEBI:61717"/>
        <label>2</label>
    </ligand>
    <ligandPart>
        <name>Fe</name>
        <dbReference type="ChEBI" id="CHEBI:18248"/>
    </ligandPart>
</feature>
<gene>
    <name evidence="12" type="ORF">LOX96_10175</name>
</gene>
<evidence type="ECO:0000256" key="7">
    <source>
        <dbReference type="ARBA" id="ARBA00023004"/>
    </source>
</evidence>
<dbReference type="GO" id="GO:0009055">
    <property type="term" value="F:electron transfer activity"/>
    <property type="evidence" value="ECO:0007669"/>
    <property type="project" value="InterPro"/>
</dbReference>
<feature type="signal peptide" evidence="10">
    <location>
        <begin position="1"/>
        <end position="18"/>
    </location>
</feature>
<dbReference type="InterPro" id="IPR009056">
    <property type="entry name" value="Cyt_c-like_dom"/>
</dbReference>
<organism evidence="12 13">
    <name type="scientific">Legionella maioricensis</name>
    <dbReference type="NCBI Taxonomy" id="2896528"/>
    <lineage>
        <taxon>Bacteria</taxon>
        <taxon>Pseudomonadati</taxon>
        <taxon>Pseudomonadota</taxon>
        <taxon>Gammaproteobacteria</taxon>
        <taxon>Legionellales</taxon>
        <taxon>Legionellaceae</taxon>
        <taxon>Legionella</taxon>
    </lineage>
</organism>
<feature type="binding site" description="covalent" evidence="8">
    <location>
        <position position="132"/>
    </location>
    <ligand>
        <name>heme c</name>
        <dbReference type="ChEBI" id="CHEBI:61717"/>
        <label>2</label>
    </ligand>
</feature>
<feature type="domain" description="Cytochrome c" evidence="11">
    <location>
        <begin position="19"/>
        <end position="99"/>
    </location>
</feature>
<evidence type="ECO:0000256" key="3">
    <source>
        <dbReference type="ARBA" id="ARBA00022617"/>
    </source>
</evidence>
<dbReference type="PIRSF" id="PIRSF000005">
    <property type="entry name" value="Cytochrome_c4"/>
    <property type="match status" value="1"/>
</dbReference>
<dbReference type="PANTHER" id="PTHR33751">
    <property type="entry name" value="CBB3-TYPE CYTOCHROME C OXIDASE SUBUNIT FIXP"/>
    <property type="match status" value="1"/>
</dbReference>
<dbReference type="AlphaFoldDB" id="A0A9X2D0P6"/>
<dbReference type="Proteomes" id="UP001139721">
    <property type="component" value="Unassembled WGS sequence"/>
</dbReference>
<feature type="chain" id="PRO_5040806626" evidence="10">
    <location>
        <begin position="19"/>
        <end position="199"/>
    </location>
</feature>
<evidence type="ECO:0000256" key="2">
    <source>
        <dbReference type="ARBA" id="ARBA00022448"/>
    </source>
</evidence>
<feature type="domain" description="Cytochrome c" evidence="11">
    <location>
        <begin position="108"/>
        <end position="199"/>
    </location>
</feature>
<reference evidence="12" key="1">
    <citation type="submission" date="2021-11" db="EMBL/GenBank/DDBJ databases">
        <title>Legionella maioricencis sp. nov., a new species isolated from hot water samples in Mallorca.</title>
        <authorList>
            <person name="Crespi S."/>
            <person name="Drasar V."/>
            <person name="Salva-Serra F."/>
            <person name="Jaen-Luchoro D."/>
            <person name="Pineiro-Iglesias B."/>
            <person name="Aliaga F."/>
            <person name="Fernandez-Juarez V."/>
            <person name="Coll G."/>
            <person name="Moore E.R.B."/>
            <person name="Bennasar-Figueras A."/>
        </authorList>
    </citation>
    <scope>NUCLEOTIDE SEQUENCE</scope>
    <source>
        <strain evidence="12">HCPI-6</strain>
    </source>
</reference>
<dbReference type="PROSITE" id="PS51007">
    <property type="entry name" value="CYTC"/>
    <property type="match status" value="2"/>
</dbReference>
<evidence type="ECO:0000256" key="6">
    <source>
        <dbReference type="ARBA" id="ARBA00022982"/>
    </source>
</evidence>
<evidence type="ECO:0000256" key="9">
    <source>
        <dbReference type="PIRSR" id="PIRSR000005-2"/>
    </source>
</evidence>
<feature type="binding site" description="covalent" evidence="8">
    <location>
        <position position="32"/>
    </location>
    <ligand>
        <name>heme c</name>
        <dbReference type="ChEBI" id="CHEBI:61717"/>
        <label>1</label>
    </ligand>
</feature>
<keyword evidence="10" id="KW-0732">Signal</keyword>
<dbReference type="EMBL" id="JAJKBJ010000011">
    <property type="protein sequence ID" value="MCL9684460.1"/>
    <property type="molecule type" value="Genomic_DNA"/>
</dbReference>
<evidence type="ECO:0000256" key="4">
    <source>
        <dbReference type="ARBA" id="ARBA00022723"/>
    </source>
</evidence>
<accession>A0A9X2D0P6</accession>
<keyword evidence="7 9" id="KW-0408">Iron</keyword>
<evidence type="ECO:0000313" key="13">
    <source>
        <dbReference type="Proteomes" id="UP001139721"/>
    </source>
</evidence>
<sequence>MKKLALIFILCSPIAIYAQDKPTSESNKALVCAACHGQQGISSNPEWPNLAGQNEKYFIKQLDDLKKGTQRNAPTMTTILATLSSQDIDDLATYYAKMPLAQGATPKKFVQRGEQLYKGGDFNKQITACIACHGPKGTGNAQAGFPVLSGQHAAYTVTQLQAFKDAKRTNDLNHIMQDICSRMNQDDMEAVAHYIEGLY</sequence>
<dbReference type="PANTHER" id="PTHR33751:SF9">
    <property type="entry name" value="CYTOCHROME C4"/>
    <property type="match status" value="1"/>
</dbReference>
<dbReference type="SUPFAM" id="SSF46626">
    <property type="entry name" value="Cytochrome c"/>
    <property type="match status" value="2"/>
</dbReference>
<name>A0A9X2D0P6_9GAMM</name>
<protein>
    <submittedName>
        <fullName evidence="12">Cytochrome c4</fullName>
    </submittedName>
</protein>
<evidence type="ECO:0000256" key="8">
    <source>
        <dbReference type="PIRSR" id="PIRSR000005-1"/>
    </source>
</evidence>
<dbReference type="Gene3D" id="1.10.760.10">
    <property type="entry name" value="Cytochrome c-like domain"/>
    <property type="match status" value="2"/>
</dbReference>
<dbReference type="GO" id="GO:0020037">
    <property type="term" value="F:heme binding"/>
    <property type="evidence" value="ECO:0007669"/>
    <property type="project" value="InterPro"/>
</dbReference>
<proteinExistence type="predicted"/>
<comment type="subcellular location">
    <subcellularLocation>
        <location evidence="1">Periplasm</location>
    </subcellularLocation>
</comment>
<dbReference type="RefSeq" id="WP_250424225.1">
    <property type="nucleotide sequence ID" value="NZ_JAJKBJ010000011.1"/>
</dbReference>
<feature type="binding site" description="axial binding residue" evidence="9">
    <location>
        <position position="76"/>
    </location>
    <ligand>
        <name>heme c</name>
        <dbReference type="ChEBI" id="CHEBI:61717"/>
        <label>1</label>
    </ligand>
    <ligandPart>
        <name>Fe</name>
        <dbReference type="ChEBI" id="CHEBI:18248"/>
    </ligandPart>
</feature>
<keyword evidence="4 9" id="KW-0479">Metal-binding</keyword>
<dbReference type="GO" id="GO:0042597">
    <property type="term" value="C:periplasmic space"/>
    <property type="evidence" value="ECO:0007669"/>
    <property type="project" value="UniProtKB-SubCell"/>
</dbReference>
<evidence type="ECO:0000256" key="5">
    <source>
        <dbReference type="ARBA" id="ARBA00022764"/>
    </source>
</evidence>
<feature type="binding site" description="covalent" evidence="8">
    <location>
        <position position="35"/>
    </location>
    <ligand>
        <name>heme c</name>
        <dbReference type="ChEBI" id="CHEBI:61717"/>
        <label>1</label>
    </ligand>
</feature>
<feature type="binding site" description="axial binding residue" evidence="9">
    <location>
        <position position="36"/>
    </location>
    <ligand>
        <name>heme c</name>
        <dbReference type="ChEBI" id="CHEBI:61717"/>
        <label>1</label>
    </ligand>
    <ligandPart>
        <name>Fe</name>
        <dbReference type="ChEBI" id="CHEBI:18248"/>
    </ligandPart>
</feature>
<feature type="binding site" description="covalent" evidence="8">
    <location>
        <position position="129"/>
    </location>
    <ligand>
        <name>heme c</name>
        <dbReference type="ChEBI" id="CHEBI:61717"/>
        <label>2</label>
    </ligand>
</feature>
<dbReference type="InterPro" id="IPR050597">
    <property type="entry name" value="Cytochrome_c_Oxidase_Subunit"/>
</dbReference>